<proteinExistence type="predicted"/>
<dbReference type="GO" id="GO:0004040">
    <property type="term" value="F:amidase activity"/>
    <property type="evidence" value="ECO:0007669"/>
    <property type="project" value="InterPro"/>
</dbReference>
<keyword evidence="2" id="KW-0175">Coiled coil</keyword>
<dbReference type="PANTHER" id="PTHR33308:SF9">
    <property type="entry name" value="PEPTIDOGLYCAN HYDROLASE FLGJ"/>
    <property type="match status" value="1"/>
</dbReference>
<dbReference type="OrthoDB" id="977752at2"/>
<comment type="caution">
    <text evidence="4">The sequence shown here is derived from an EMBL/GenBank/DDBJ whole genome shotgun (WGS) entry which is preliminary data.</text>
</comment>
<dbReference type="InterPro" id="IPR002901">
    <property type="entry name" value="MGlyc_endo_b_GlcNAc-like_dom"/>
</dbReference>
<keyword evidence="1" id="KW-0378">Hydrolase</keyword>
<dbReference type="EMBL" id="NPBY01000027">
    <property type="protein sequence ID" value="PAD78023.1"/>
    <property type="molecule type" value="Genomic_DNA"/>
</dbReference>
<dbReference type="InterPro" id="IPR051056">
    <property type="entry name" value="Glycosyl_Hydrolase_73"/>
</dbReference>
<reference evidence="4 5" key="1">
    <citation type="submission" date="2017-07" db="EMBL/GenBank/DDBJ databases">
        <title>Isolation and whole genome analysis of endospore-forming bacteria from heroin.</title>
        <authorList>
            <person name="Kalinowski J."/>
            <person name="Ahrens B."/>
            <person name="Al-Dilaimi A."/>
            <person name="Winkler A."/>
            <person name="Wibberg D."/>
            <person name="Schleenbecker U."/>
            <person name="Ruckert C."/>
            <person name="Wolfel R."/>
            <person name="Grass G."/>
        </authorList>
    </citation>
    <scope>NUCLEOTIDE SEQUENCE [LARGE SCALE GENOMIC DNA]</scope>
    <source>
        <strain evidence="4 5">7537-G1</strain>
    </source>
</reference>
<organism evidence="4 5">
    <name type="scientific">Paenibacillus campinasensis</name>
    <dbReference type="NCBI Taxonomy" id="66347"/>
    <lineage>
        <taxon>Bacteria</taxon>
        <taxon>Bacillati</taxon>
        <taxon>Bacillota</taxon>
        <taxon>Bacilli</taxon>
        <taxon>Bacillales</taxon>
        <taxon>Paenibacillaceae</taxon>
        <taxon>Paenibacillus</taxon>
    </lineage>
</organism>
<feature type="coiled-coil region" evidence="2">
    <location>
        <begin position="157"/>
        <end position="212"/>
    </location>
</feature>
<dbReference type="Proteomes" id="UP000215596">
    <property type="component" value="Unassembled WGS sequence"/>
</dbReference>
<evidence type="ECO:0000259" key="3">
    <source>
        <dbReference type="SMART" id="SM00047"/>
    </source>
</evidence>
<dbReference type="AlphaFoldDB" id="A0A268EY23"/>
<feature type="domain" description="Mannosyl-glycoprotein endo-beta-N-acetylglucosamidase-like" evidence="3">
    <location>
        <begin position="2"/>
        <end position="152"/>
    </location>
</feature>
<dbReference type="RefSeq" id="WP_095264737.1">
    <property type="nucleotide sequence ID" value="NZ_NPBY01000027.1"/>
</dbReference>
<evidence type="ECO:0000313" key="5">
    <source>
        <dbReference type="Proteomes" id="UP000215596"/>
    </source>
</evidence>
<dbReference type="Gene3D" id="4.10.80.30">
    <property type="entry name" value="DNA polymerase, domain 6"/>
    <property type="match status" value="1"/>
</dbReference>
<gene>
    <name evidence="4" type="ORF">CHH67_08500</name>
</gene>
<sequence length="258" mass="29260">MNPRDFIDKLAPIATEDMRRYGVPASLTLAQAILESNWGKSGLTQQANNLFGIKGTGPAGSVTMQTTEYRGQTPYRTNAQFRKYNNWQESVADHTKLILNGTKDKPNRYHGVLWADYKTAATEIWKGGYATDPNYPNKLIAVIEQHSLYQYDVPNPKEVERVNMEQLTAELKDARKQIQQLNTSLATVLKTTTEQEHTIRELNKRLKKLESLHPENIPVWAEAAVKAAQEAEILNDPAGSYDFYRTVTLMHRMGLIPK</sequence>
<protein>
    <submittedName>
        <fullName evidence="4">Mannosyl-glycoprotein endo-beta-N-acetylglucosamidase</fullName>
    </submittedName>
</protein>
<dbReference type="PRINTS" id="PR01002">
    <property type="entry name" value="FLGFLGJ"/>
</dbReference>
<dbReference type="Gene3D" id="1.10.530.10">
    <property type="match status" value="1"/>
</dbReference>
<name>A0A268EY23_9BACL</name>
<dbReference type="SMART" id="SM00047">
    <property type="entry name" value="LYZ2"/>
    <property type="match status" value="1"/>
</dbReference>
<dbReference type="Pfam" id="PF01832">
    <property type="entry name" value="Glucosaminidase"/>
    <property type="match status" value="1"/>
</dbReference>
<dbReference type="PANTHER" id="PTHR33308">
    <property type="entry name" value="PEPTIDOGLYCAN HYDROLASE FLGJ"/>
    <property type="match status" value="1"/>
</dbReference>
<evidence type="ECO:0000256" key="2">
    <source>
        <dbReference type="SAM" id="Coils"/>
    </source>
</evidence>
<evidence type="ECO:0000256" key="1">
    <source>
        <dbReference type="ARBA" id="ARBA00022801"/>
    </source>
</evidence>
<evidence type="ECO:0000313" key="4">
    <source>
        <dbReference type="EMBL" id="PAD78023.1"/>
    </source>
</evidence>
<accession>A0A268EY23</accession>